<feature type="transmembrane region" description="Helical" evidence="1">
    <location>
        <begin position="115"/>
        <end position="131"/>
    </location>
</feature>
<accession>A0A6H9WNU6</accession>
<organism evidence="2 3">
    <name type="scientific">Pseudoclavibacter endophyticus</name>
    <dbReference type="NCBI Taxonomy" id="1778590"/>
    <lineage>
        <taxon>Bacteria</taxon>
        <taxon>Bacillati</taxon>
        <taxon>Actinomycetota</taxon>
        <taxon>Actinomycetes</taxon>
        <taxon>Micrococcales</taxon>
        <taxon>Microbacteriaceae</taxon>
        <taxon>Pseudoclavibacter</taxon>
    </lineage>
</organism>
<evidence type="ECO:0000256" key="1">
    <source>
        <dbReference type="SAM" id="Phobius"/>
    </source>
</evidence>
<gene>
    <name evidence="2" type="ORF">F8O04_06750</name>
</gene>
<keyword evidence="3" id="KW-1185">Reference proteome</keyword>
<dbReference type="AlphaFoldDB" id="A0A6H9WNU6"/>
<dbReference type="OrthoDB" id="25997at2"/>
<keyword evidence="1" id="KW-1133">Transmembrane helix</keyword>
<keyword evidence="1" id="KW-0472">Membrane</keyword>
<feature type="transmembrane region" description="Helical" evidence="1">
    <location>
        <begin position="12"/>
        <end position="30"/>
    </location>
</feature>
<dbReference type="Proteomes" id="UP000431744">
    <property type="component" value="Unassembled WGS sequence"/>
</dbReference>
<evidence type="ECO:0008006" key="4">
    <source>
        <dbReference type="Google" id="ProtNLM"/>
    </source>
</evidence>
<keyword evidence="1" id="KW-0812">Transmembrane</keyword>
<evidence type="ECO:0000313" key="3">
    <source>
        <dbReference type="Proteomes" id="UP000431744"/>
    </source>
</evidence>
<reference evidence="2 3" key="1">
    <citation type="submission" date="2019-09" db="EMBL/GenBank/DDBJ databases">
        <title>Phylogeny of genus Pseudoclavibacter and closely related genus.</title>
        <authorList>
            <person name="Li Y."/>
        </authorList>
    </citation>
    <scope>NUCLEOTIDE SEQUENCE [LARGE SCALE GENOMIC DNA]</scope>
    <source>
        <strain evidence="2 3">EGI 60007</strain>
    </source>
</reference>
<proteinExistence type="predicted"/>
<evidence type="ECO:0000313" key="2">
    <source>
        <dbReference type="EMBL" id="KAB1650546.1"/>
    </source>
</evidence>
<name>A0A6H9WNU6_9MICO</name>
<sequence>MGAPRAHGGFRGASGVGRVLVLVYAVLALAATGRSTLQLLTKFDEAPVAYVLSAVAAVVYVVATVALVVRGRTAHVVATIAIAIEFAGVLAVGILTEVVPGLFPADTVWSHFGRGYAFIPLLLPIFGIAWLESQRTTARITDVRHHRPQ</sequence>
<dbReference type="EMBL" id="WBJY01000001">
    <property type="protein sequence ID" value="KAB1650546.1"/>
    <property type="molecule type" value="Genomic_DNA"/>
</dbReference>
<feature type="transmembrane region" description="Helical" evidence="1">
    <location>
        <begin position="76"/>
        <end position="95"/>
    </location>
</feature>
<protein>
    <recommendedName>
        <fullName evidence="4">Integral membrane protein</fullName>
    </recommendedName>
</protein>
<comment type="caution">
    <text evidence="2">The sequence shown here is derived from an EMBL/GenBank/DDBJ whole genome shotgun (WGS) entry which is preliminary data.</text>
</comment>
<feature type="transmembrane region" description="Helical" evidence="1">
    <location>
        <begin position="50"/>
        <end position="69"/>
    </location>
</feature>